<dbReference type="PANTHER" id="PTHR32347:SF23">
    <property type="entry name" value="BLL5650 PROTEIN"/>
    <property type="match status" value="1"/>
</dbReference>
<protein>
    <submittedName>
        <fullName evidence="8">Efflux transporter, RND family, MFP subunit</fullName>
    </submittedName>
</protein>
<feature type="region of interest" description="Disordered" evidence="4">
    <location>
        <begin position="474"/>
        <end position="500"/>
    </location>
</feature>
<evidence type="ECO:0000256" key="1">
    <source>
        <dbReference type="ARBA" id="ARBA00004196"/>
    </source>
</evidence>
<dbReference type="eggNOG" id="COG0845">
    <property type="taxonomic scope" value="Bacteria"/>
</dbReference>
<evidence type="ECO:0000313" key="9">
    <source>
        <dbReference type="Proteomes" id="UP000000333"/>
    </source>
</evidence>
<evidence type="ECO:0000259" key="7">
    <source>
        <dbReference type="Pfam" id="PF25990"/>
    </source>
</evidence>
<accession>E1QWH3</accession>
<sequence>MAAHDDLASTGNTSPVARKHAGPTPPIPVLERASSAPDAATADAGGTGTAVTGGTTAPTEAILTDGAVAPDDATSVALRNMERRRRARRRKRLIRVAIVVGTIVALVAGTAIVNMLNAAGAGGGGPATAVVTRGDLTSSVSASGKAEPISSTVVTPEVDGIIENLQVAEGTTVNAGDVLFTLRNDSLDKAVREASQQVRSAEVGVSGAQASLDSARSNYNTALNAWNSAPDGETQATLTDPDTLYDAVVSAQSSLEAAQVTLQGAREAYDEAVATAGKRTVKAPISGSVVAVGAVAGASTASSAAPSQQGSNTPLVQIADVSQMTVTAQVNEVDISKLAVDQTATVTFSALPGTTMDARITHIATVATSGAEGGAGVVTYSVELLIPNPDPSLKPGMTASATIVTQSVTDALIAPVAALSTHDDGTTTVDVVTYAADGSSIESVETREVTVVAQNSNDAAVEGLSEGDVLMLPSTDGATGIGPLSEGSAGGSSDTAGAGR</sequence>
<organism evidence="8 9">
    <name type="scientific">Olsenella uli (strain ATCC 49627 / DSM 7084 / CCUG 31166 / CIP 109912 / JCM 12494 / LMG 11480 / NCIMB 702895 / VPI D76D-27C)</name>
    <name type="common">Lactobacillus uli</name>
    <dbReference type="NCBI Taxonomy" id="633147"/>
    <lineage>
        <taxon>Bacteria</taxon>
        <taxon>Bacillati</taxon>
        <taxon>Actinomycetota</taxon>
        <taxon>Coriobacteriia</taxon>
        <taxon>Coriobacteriales</taxon>
        <taxon>Atopobiaceae</taxon>
        <taxon>Olsenella</taxon>
    </lineage>
</organism>
<dbReference type="FunFam" id="2.40.30.170:FF:000010">
    <property type="entry name" value="Efflux RND transporter periplasmic adaptor subunit"/>
    <property type="match status" value="1"/>
</dbReference>
<dbReference type="GeneID" id="78512774"/>
<feature type="domain" description="YknX-like beta-barrel" evidence="7">
    <location>
        <begin position="324"/>
        <end position="403"/>
    </location>
</feature>
<feature type="compositionally biased region" description="Low complexity" evidence="4">
    <location>
        <begin position="36"/>
        <end position="56"/>
    </location>
</feature>
<keyword evidence="3" id="KW-0175">Coiled coil</keyword>
<dbReference type="Gene3D" id="2.40.50.100">
    <property type="match status" value="1"/>
</dbReference>
<reference evidence="8 9" key="1">
    <citation type="journal article" date="2010" name="Stand. Genomic Sci.">
        <title>Complete genome sequence of Olsenella uli type strain (VPI D76D-27C).</title>
        <authorList>
            <person name="Goker M."/>
            <person name="Held B."/>
            <person name="Lucas S."/>
            <person name="Nolan M."/>
            <person name="Yasawong M."/>
            <person name="Glavina Del Rio T."/>
            <person name="Tice H."/>
            <person name="Cheng J.F."/>
            <person name="Bruce D."/>
            <person name="Detter J.C."/>
            <person name="Tapia R."/>
            <person name="Han C."/>
            <person name="Goodwin L."/>
            <person name="Pitluck S."/>
            <person name="Liolios K."/>
            <person name="Ivanova N."/>
            <person name="Mavromatis K."/>
            <person name="Mikhailova N."/>
            <person name="Pati A."/>
            <person name="Chen A."/>
            <person name="Palaniappan K."/>
            <person name="Land M."/>
            <person name="Hauser L."/>
            <person name="Chang Y.J."/>
            <person name="Jeffries C.D."/>
            <person name="Rohde M."/>
            <person name="Sikorski J."/>
            <person name="Pukall R."/>
            <person name="Woyke T."/>
            <person name="Bristow J."/>
            <person name="Eisen J.A."/>
            <person name="Markowitz V."/>
            <person name="Hugenholtz P."/>
            <person name="Kyrpides N.C."/>
            <person name="Klenk H.P."/>
            <person name="Lapidus A."/>
        </authorList>
    </citation>
    <scope>NUCLEOTIDE SEQUENCE [LARGE SCALE GENOMIC DNA]</scope>
    <source>
        <strain evidence="9">ATCC 49627 / DSM 7084 / CIP 109912 / JCM 12494 / NCIMB 702895 / VPI D76D-27C</strain>
    </source>
</reference>
<dbReference type="GO" id="GO:0030313">
    <property type="term" value="C:cell envelope"/>
    <property type="evidence" value="ECO:0007669"/>
    <property type="project" value="UniProtKB-SubCell"/>
</dbReference>
<dbReference type="InterPro" id="IPR058625">
    <property type="entry name" value="MdtA-like_BSH"/>
</dbReference>
<feature type="compositionally biased region" description="Low complexity" evidence="4">
    <location>
        <begin position="491"/>
        <end position="500"/>
    </location>
</feature>
<dbReference type="PANTHER" id="PTHR32347">
    <property type="entry name" value="EFFLUX SYSTEM COMPONENT YKNX-RELATED"/>
    <property type="match status" value="1"/>
</dbReference>
<comment type="similarity">
    <text evidence="2">Belongs to the membrane fusion protein (MFP) (TC 8.A.1) family.</text>
</comment>
<dbReference type="EMBL" id="CP002106">
    <property type="protein sequence ID" value="ADK68476.1"/>
    <property type="molecule type" value="Genomic_DNA"/>
</dbReference>
<comment type="subcellular location">
    <subcellularLocation>
        <location evidence="1">Cell envelope</location>
    </subcellularLocation>
</comment>
<keyword evidence="5" id="KW-0812">Transmembrane</keyword>
<dbReference type="HOGENOM" id="CLU_043942_0_0_11"/>
<evidence type="ECO:0000313" key="8">
    <source>
        <dbReference type="EMBL" id="ADK68476.1"/>
    </source>
</evidence>
<keyword evidence="5" id="KW-0472">Membrane</keyword>
<keyword evidence="5" id="KW-1133">Transmembrane helix</keyword>
<feature type="domain" description="Multidrug resistance protein MdtA-like barrel-sandwich hybrid" evidence="6">
    <location>
        <begin position="154"/>
        <end position="299"/>
    </location>
</feature>
<evidence type="ECO:0000256" key="2">
    <source>
        <dbReference type="ARBA" id="ARBA00009477"/>
    </source>
</evidence>
<feature type="region of interest" description="Disordered" evidence="4">
    <location>
        <begin position="1"/>
        <end position="56"/>
    </location>
</feature>
<dbReference type="Gene3D" id="2.40.30.170">
    <property type="match status" value="1"/>
</dbReference>
<evidence type="ECO:0000256" key="5">
    <source>
        <dbReference type="SAM" id="Phobius"/>
    </source>
</evidence>
<dbReference type="RefSeq" id="WP_013252228.1">
    <property type="nucleotide sequence ID" value="NC_014363.1"/>
</dbReference>
<name>E1QWH3_OLSUV</name>
<gene>
    <name evidence="8" type="ordered locus">Olsu_1371</name>
</gene>
<dbReference type="InterPro" id="IPR058636">
    <property type="entry name" value="Beta-barrel_YknX"/>
</dbReference>
<dbReference type="KEGG" id="ols:Olsu_1371"/>
<dbReference type="STRING" id="633147.Olsu_1371"/>
<dbReference type="Proteomes" id="UP000000333">
    <property type="component" value="Chromosome"/>
</dbReference>
<dbReference type="Pfam" id="PF25990">
    <property type="entry name" value="Beta-barrel_YknX"/>
    <property type="match status" value="1"/>
</dbReference>
<keyword evidence="9" id="KW-1185">Reference proteome</keyword>
<dbReference type="Gene3D" id="2.40.420.20">
    <property type="match status" value="1"/>
</dbReference>
<proteinExistence type="inferred from homology"/>
<dbReference type="OrthoDB" id="3186084at2"/>
<dbReference type="AlphaFoldDB" id="E1QWH3"/>
<feature type="transmembrane region" description="Helical" evidence="5">
    <location>
        <begin position="93"/>
        <end position="116"/>
    </location>
</feature>
<dbReference type="InterPro" id="IPR050465">
    <property type="entry name" value="UPF0194_transport"/>
</dbReference>
<dbReference type="SUPFAM" id="SSF111369">
    <property type="entry name" value="HlyD-like secretion proteins"/>
    <property type="match status" value="1"/>
</dbReference>
<evidence type="ECO:0000256" key="3">
    <source>
        <dbReference type="ARBA" id="ARBA00023054"/>
    </source>
</evidence>
<dbReference type="Pfam" id="PF25917">
    <property type="entry name" value="BSH_RND"/>
    <property type="match status" value="1"/>
</dbReference>
<evidence type="ECO:0000256" key="4">
    <source>
        <dbReference type="SAM" id="MobiDB-lite"/>
    </source>
</evidence>
<evidence type="ECO:0000259" key="6">
    <source>
        <dbReference type="Pfam" id="PF25917"/>
    </source>
</evidence>